<feature type="transmembrane region" description="Helical" evidence="1">
    <location>
        <begin position="62"/>
        <end position="85"/>
    </location>
</feature>
<dbReference type="EMBL" id="BAAAPM010000008">
    <property type="protein sequence ID" value="GAA1735811.1"/>
    <property type="molecule type" value="Genomic_DNA"/>
</dbReference>
<evidence type="ECO:0000313" key="3">
    <source>
        <dbReference type="EMBL" id="GAA1735811.1"/>
    </source>
</evidence>
<organism evidence="3 4">
    <name type="scientific">Isoptericola hypogeus</name>
    <dbReference type="NCBI Taxonomy" id="300179"/>
    <lineage>
        <taxon>Bacteria</taxon>
        <taxon>Bacillati</taxon>
        <taxon>Actinomycetota</taxon>
        <taxon>Actinomycetes</taxon>
        <taxon>Micrococcales</taxon>
        <taxon>Promicromonosporaceae</taxon>
        <taxon>Isoptericola</taxon>
    </lineage>
</organism>
<feature type="domain" description="Protein-glutamine gamma-glutamyltransferase-like C-terminal" evidence="2">
    <location>
        <begin position="146"/>
        <end position="215"/>
    </location>
</feature>
<dbReference type="Pfam" id="PF13559">
    <property type="entry name" value="DUF4129"/>
    <property type="match status" value="1"/>
</dbReference>
<name>A0ABP4VV37_9MICO</name>
<protein>
    <recommendedName>
        <fullName evidence="2">Protein-glutamine gamma-glutamyltransferase-like C-terminal domain-containing protein</fullName>
    </recommendedName>
</protein>
<evidence type="ECO:0000256" key="1">
    <source>
        <dbReference type="SAM" id="Phobius"/>
    </source>
</evidence>
<keyword evidence="1" id="KW-0812">Transmembrane</keyword>
<gene>
    <name evidence="3" type="ORF">GCM10009809_33750</name>
</gene>
<sequence>MRGLLVLLLAGLVVVGSATATPWRVSVPDVVLPDAATDLPVREEAPLPSSGAVPEQGTPETLTVVAIVLAVAGALLIVLLVVLLARRYLASLAAPAEEDGDDPPAPGGVAPGAAPAIALTDLQDAVQQALRRVDGAATPHDAVVAAWVSLEDAAATRGTARDPAETPTEFATRLLADTPAPAARVRELRALYAEARFTRRPVGPGQVARARDALRDVARALDDAHRSRVPGAP</sequence>
<accession>A0ABP4VV37</accession>
<reference evidence="4" key="1">
    <citation type="journal article" date="2019" name="Int. J. Syst. Evol. Microbiol.">
        <title>The Global Catalogue of Microorganisms (GCM) 10K type strain sequencing project: providing services to taxonomists for standard genome sequencing and annotation.</title>
        <authorList>
            <consortium name="The Broad Institute Genomics Platform"/>
            <consortium name="The Broad Institute Genome Sequencing Center for Infectious Disease"/>
            <person name="Wu L."/>
            <person name="Ma J."/>
        </authorList>
    </citation>
    <scope>NUCLEOTIDE SEQUENCE [LARGE SCALE GENOMIC DNA]</scope>
    <source>
        <strain evidence="4">JCM 15589</strain>
    </source>
</reference>
<keyword evidence="1" id="KW-1133">Transmembrane helix</keyword>
<proteinExistence type="predicted"/>
<dbReference type="Proteomes" id="UP001501138">
    <property type="component" value="Unassembled WGS sequence"/>
</dbReference>
<evidence type="ECO:0000259" key="2">
    <source>
        <dbReference type="Pfam" id="PF13559"/>
    </source>
</evidence>
<keyword evidence="1" id="KW-0472">Membrane</keyword>
<keyword evidence="4" id="KW-1185">Reference proteome</keyword>
<dbReference type="InterPro" id="IPR025403">
    <property type="entry name" value="TgpA-like_C"/>
</dbReference>
<comment type="caution">
    <text evidence="3">The sequence shown here is derived from an EMBL/GenBank/DDBJ whole genome shotgun (WGS) entry which is preliminary data.</text>
</comment>
<evidence type="ECO:0000313" key="4">
    <source>
        <dbReference type="Proteomes" id="UP001501138"/>
    </source>
</evidence>